<protein>
    <recommendedName>
        <fullName evidence="10">FYVE-type domain-containing protein</fullName>
    </recommendedName>
</protein>
<dbReference type="AlphaFoldDB" id="A0A6G0W9M4"/>
<name>A0A6G0W9M4_9STRA</name>
<evidence type="ECO:0000256" key="3">
    <source>
        <dbReference type="ARBA" id="ARBA00022833"/>
    </source>
</evidence>
<evidence type="ECO:0008006" key="10">
    <source>
        <dbReference type="Google" id="ProtNLM"/>
    </source>
</evidence>
<dbReference type="InterPro" id="IPR023393">
    <property type="entry name" value="START-like_dom_sf"/>
</dbReference>
<dbReference type="Gene3D" id="3.30.40.10">
    <property type="entry name" value="Zinc/RING finger domain, C3HC4 (zinc finger)"/>
    <property type="match status" value="1"/>
</dbReference>
<evidence type="ECO:0000259" key="6">
    <source>
        <dbReference type="PROSITE" id="PS50178"/>
    </source>
</evidence>
<evidence type="ECO:0000259" key="7">
    <source>
        <dbReference type="PROSITE" id="PS50848"/>
    </source>
</evidence>
<proteinExistence type="predicted"/>
<dbReference type="SUPFAM" id="SSF57903">
    <property type="entry name" value="FYVE/PHD zinc finger"/>
    <property type="match status" value="1"/>
</dbReference>
<reference evidence="8 9" key="1">
    <citation type="submission" date="2019-07" db="EMBL/GenBank/DDBJ databases">
        <title>Genomics analysis of Aphanomyces spp. identifies a new class of oomycete effector associated with host adaptation.</title>
        <authorList>
            <person name="Gaulin E."/>
        </authorList>
    </citation>
    <scope>NUCLEOTIDE SEQUENCE [LARGE SCALE GENOMIC DNA]</scope>
    <source>
        <strain evidence="8 9">ATCC 201684</strain>
    </source>
</reference>
<dbReference type="GO" id="GO:0008289">
    <property type="term" value="F:lipid binding"/>
    <property type="evidence" value="ECO:0007669"/>
    <property type="project" value="InterPro"/>
</dbReference>
<dbReference type="VEuPathDB" id="FungiDB:AeMF1_016072"/>
<gene>
    <name evidence="8" type="ORF">Ae201684_017289</name>
</gene>
<evidence type="ECO:0000256" key="5">
    <source>
        <dbReference type="SAM" id="MobiDB-lite"/>
    </source>
</evidence>
<sequence length="426" mass="48044">MLKLPLPLNFFSCPPLTTAQATRLQDQALKNATQLVQKSLRQDGAVYWSLLAQESNLTIHKGVTGDQQCNLYVAQTYVAATSLEHVIHLFRDDTTAQAQDFTRRFDHEVLDQATLYSLLPPSLDRPNDKAEVTWRAEKGPLQTVMCNRDACLLDGRFDFELDGRRGWVRAAKSVTSRCCPDMQHALGLVRVRHVGSGYVLLETNRPGYISIAYVLQCDFGGSLSDWAIDQVVQRRGRRLLDITTFLQEDRLAHGSFAAPMRWRFSRLRQCFCCCKTFGLFASKMSCRKCGEVFCSACCRPWTIRMGDTCVTIDICSLCSRQESSKVERPIQRYSISADLPAKKDATNRSRSMSFPALSNSASSSFSPAKVKMASQTPDAKHMSSTKCMRFSQSQRMHIQRAKLKQHITIGAPRNRHQKQNLSPAVR</sequence>
<feature type="compositionally biased region" description="Low complexity" evidence="5">
    <location>
        <begin position="351"/>
        <end position="364"/>
    </location>
</feature>
<evidence type="ECO:0000256" key="2">
    <source>
        <dbReference type="ARBA" id="ARBA00022771"/>
    </source>
</evidence>
<dbReference type="PANTHER" id="PTHR13510:SF44">
    <property type="entry name" value="RABENOSYN-5"/>
    <property type="match status" value="1"/>
</dbReference>
<dbReference type="InterPro" id="IPR011011">
    <property type="entry name" value="Znf_FYVE_PHD"/>
</dbReference>
<dbReference type="EMBL" id="VJMJ01000292">
    <property type="protein sequence ID" value="KAF0723909.1"/>
    <property type="molecule type" value="Genomic_DNA"/>
</dbReference>
<evidence type="ECO:0000256" key="4">
    <source>
        <dbReference type="PROSITE-ProRule" id="PRU00091"/>
    </source>
</evidence>
<dbReference type="InterPro" id="IPR002913">
    <property type="entry name" value="START_lipid-bd_dom"/>
</dbReference>
<dbReference type="PROSITE" id="PS50178">
    <property type="entry name" value="ZF_FYVE"/>
    <property type="match status" value="1"/>
</dbReference>
<dbReference type="InterPro" id="IPR017455">
    <property type="entry name" value="Znf_FYVE-rel"/>
</dbReference>
<organism evidence="8 9">
    <name type="scientific">Aphanomyces euteiches</name>
    <dbReference type="NCBI Taxonomy" id="100861"/>
    <lineage>
        <taxon>Eukaryota</taxon>
        <taxon>Sar</taxon>
        <taxon>Stramenopiles</taxon>
        <taxon>Oomycota</taxon>
        <taxon>Saprolegniomycetes</taxon>
        <taxon>Saprolegniales</taxon>
        <taxon>Verrucalvaceae</taxon>
        <taxon>Aphanomyces</taxon>
    </lineage>
</organism>
<accession>A0A6G0W9M4</accession>
<dbReference type="InterPro" id="IPR013083">
    <property type="entry name" value="Znf_RING/FYVE/PHD"/>
</dbReference>
<dbReference type="PROSITE" id="PS50848">
    <property type="entry name" value="START"/>
    <property type="match status" value="1"/>
</dbReference>
<dbReference type="Gene3D" id="3.30.530.20">
    <property type="match status" value="1"/>
</dbReference>
<keyword evidence="2 4" id="KW-0863">Zinc-finger</keyword>
<feature type="domain" description="START" evidence="7">
    <location>
        <begin position="48"/>
        <end position="240"/>
    </location>
</feature>
<dbReference type="CDD" id="cd00065">
    <property type="entry name" value="FYVE_like_SF"/>
    <property type="match status" value="1"/>
</dbReference>
<dbReference type="SUPFAM" id="SSF55961">
    <property type="entry name" value="Bet v1-like"/>
    <property type="match status" value="1"/>
</dbReference>
<evidence type="ECO:0000256" key="1">
    <source>
        <dbReference type="ARBA" id="ARBA00022723"/>
    </source>
</evidence>
<feature type="domain" description="FYVE-type" evidence="6">
    <location>
        <begin position="269"/>
        <end position="323"/>
    </location>
</feature>
<keyword evidence="1" id="KW-0479">Metal-binding</keyword>
<keyword evidence="3" id="KW-0862">Zinc</keyword>
<feature type="region of interest" description="Disordered" evidence="5">
    <location>
        <begin position="341"/>
        <end position="364"/>
    </location>
</feature>
<dbReference type="Proteomes" id="UP000481153">
    <property type="component" value="Unassembled WGS sequence"/>
</dbReference>
<dbReference type="InterPro" id="IPR052727">
    <property type="entry name" value="Rab4/Rab5_effector"/>
</dbReference>
<comment type="caution">
    <text evidence="8">The sequence shown here is derived from an EMBL/GenBank/DDBJ whole genome shotgun (WGS) entry which is preliminary data.</text>
</comment>
<dbReference type="Pfam" id="PF01852">
    <property type="entry name" value="START"/>
    <property type="match status" value="1"/>
</dbReference>
<evidence type="ECO:0000313" key="8">
    <source>
        <dbReference type="EMBL" id="KAF0723909.1"/>
    </source>
</evidence>
<evidence type="ECO:0000313" key="9">
    <source>
        <dbReference type="Proteomes" id="UP000481153"/>
    </source>
</evidence>
<keyword evidence="9" id="KW-1185">Reference proteome</keyword>
<dbReference type="GO" id="GO:0008270">
    <property type="term" value="F:zinc ion binding"/>
    <property type="evidence" value="ECO:0007669"/>
    <property type="project" value="UniProtKB-KW"/>
</dbReference>
<dbReference type="PANTHER" id="PTHR13510">
    <property type="entry name" value="FYVE-FINGER-CONTAINING RAB5 EFFECTOR PROTEIN RABENOSYN-5-RELATED"/>
    <property type="match status" value="1"/>
</dbReference>